<proteinExistence type="inferred from homology"/>
<accession>A0A1G6W1M1</accession>
<sequence>MKGRPAPATGLLRQIDAVARAAFPTGLTALLMVLAAVPAGLPGLVPAVALPCIVFWAIFRPAALPPPAVFALGLLGDLLSFAPVGSGVLTLLVVAGLVTRWRRSLAQQSFLAVWLAYCGVALGAAALEWVLQVVLGWQLLPLAPGLYQVMLSAGLYPGLAWVLSRMHEAMSRAESAP</sequence>
<evidence type="ECO:0000256" key="3">
    <source>
        <dbReference type="ARBA" id="ARBA00022475"/>
    </source>
</evidence>
<keyword evidence="7 8" id="KW-0472">Membrane</keyword>
<evidence type="ECO:0000256" key="8">
    <source>
        <dbReference type="SAM" id="Phobius"/>
    </source>
</evidence>
<feature type="transmembrane region" description="Helical" evidence="8">
    <location>
        <begin position="110"/>
        <end position="139"/>
    </location>
</feature>
<evidence type="ECO:0000256" key="2">
    <source>
        <dbReference type="ARBA" id="ARBA00007776"/>
    </source>
</evidence>
<keyword evidence="6 8" id="KW-1133">Transmembrane helix</keyword>
<reference evidence="9 10" key="1">
    <citation type="submission" date="2016-10" db="EMBL/GenBank/DDBJ databases">
        <authorList>
            <person name="de Groot N.N."/>
        </authorList>
    </citation>
    <scope>NUCLEOTIDE SEQUENCE [LARGE SCALE GENOMIC DNA]</scope>
    <source>
        <strain evidence="9 10">CPCC 100156</strain>
    </source>
</reference>
<keyword evidence="10" id="KW-1185">Reference proteome</keyword>
<comment type="subcellular location">
    <subcellularLocation>
        <location evidence="1">Cell membrane</location>
        <topology evidence="1">Multi-pass membrane protein</topology>
    </subcellularLocation>
</comment>
<keyword evidence="4 8" id="KW-0812">Transmembrane</keyword>
<evidence type="ECO:0000256" key="6">
    <source>
        <dbReference type="ARBA" id="ARBA00022989"/>
    </source>
</evidence>
<dbReference type="EMBL" id="FMZX01000010">
    <property type="protein sequence ID" value="SDD58946.1"/>
    <property type="molecule type" value="Genomic_DNA"/>
</dbReference>
<keyword evidence="3" id="KW-1003">Cell membrane</keyword>
<dbReference type="GO" id="GO:0008360">
    <property type="term" value="P:regulation of cell shape"/>
    <property type="evidence" value="ECO:0007669"/>
    <property type="project" value="UniProtKB-KW"/>
</dbReference>
<dbReference type="Pfam" id="PF04093">
    <property type="entry name" value="MreD"/>
    <property type="match status" value="1"/>
</dbReference>
<evidence type="ECO:0000313" key="10">
    <source>
        <dbReference type="Proteomes" id="UP000198925"/>
    </source>
</evidence>
<evidence type="ECO:0000256" key="5">
    <source>
        <dbReference type="ARBA" id="ARBA00022960"/>
    </source>
</evidence>
<dbReference type="GO" id="GO:0005886">
    <property type="term" value="C:plasma membrane"/>
    <property type="evidence" value="ECO:0007669"/>
    <property type="project" value="UniProtKB-SubCell"/>
</dbReference>
<keyword evidence="5" id="KW-0133">Cell shape</keyword>
<dbReference type="RefSeq" id="WP_090663943.1">
    <property type="nucleotide sequence ID" value="NZ_FMZX01000010.1"/>
</dbReference>
<comment type="similarity">
    <text evidence="2">Belongs to the MreD family.</text>
</comment>
<dbReference type="Proteomes" id="UP000198925">
    <property type="component" value="Unassembled WGS sequence"/>
</dbReference>
<evidence type="ECO:0000256" key="1">
    <source>
        <dbReference type="ARBA" id="ARBA00004651"/>
    </source>
</evidence>
<dbReference type="InterPro" id="IPR007227">
    <property type="entry name" value="Cell_shape_determining_MreD"/>
</dbReference>
<dbReference type="AlphaFoldDB" id="A0A1G6W1M1"/>
<evidence type="ECO:0000313" key="9">
    <source>
        <dbReference type="EMBL" id="SDD58946.1"/>
    </source>
</evidence>
<evidence type="ECO:0000256" key="4">
    <source>
        <dbReference type="ARBA" id="ARBA00022692"/>
    </source>
</evidence>
<organism evidence="9 10">
    <name type="scientific">Belnapia rosea</name>
    <dbReference type="NCBI Taxonomy" id="938405"/>
    <lineage>
        <taxon>Bacteria</taxon>
        <taxon>Pseudomonadati</taxon>
        <taxon>Pseudomonadota</taxon>
        <taxon>Alphaproteobacteria</taxon>
        <taxon>Acetobacterales</taxon>
        <taxon>Roseomonadaceae</taxon>
        <taxon>Belnapia</taxon>
    </lineage>
</organism>
<protein>
    <submittedName>
        <fullName evidence="9">Rod shape-determining protein MreD</fullName>
    </submittedName>
</protein>
<dbReference type="STRING" id="938405.SAMN02927895_01137"/>
<feature type="transmembrane region" description="Helical" evidence="8">
    <location>
        <begin position="145"/>
        <end position="163"/>
    </location>
</feature>
<feature type="transmembrane region" description="Helical" evidence="8">
    <location>
        <begin position="29"/>
        <end position="58"/>
    </location>
</feature>
<gene>
    <name evidence="9" type="ORF">SAMN04487779_10105</name>
</gene>
<feature type="transmembrane region" description="Helical" evidence="8">
    <location>
        <begin position="78"/>
        <end position="98"/>
    </location>
</feature>
<name>A0A1G6W1M1_9PROT</name>
<evidence type="ECO:0000256" key="7">
    <source>
        <dbReference type="ARBA" id="ARBA00023136"/>
    </source>
</evidence>